<dbReference type="STRING" id="623280.SAMN05660226_01415"/>
<dbReference type="SUPFAM" id="SSF103501">
    <property type="entry name" value="Respiratory nitrate reductase 1 gamma chain"/>
    <property type="match status" value="1"/>
</dbReference>
<evidence type="ECO:0000256" key="5">
    <source>
        <dbReference type="ARBA" id="ARBA00023014"/>
    </source>
</evidence>
<dbReference type="SUPFAM" id="SSF46548">
    <property type="entry name" value="alpha-helical ferredoxin"/>
    <property type="match status" value="1"/>
</dbReference>
<dbReference type="Proteomes" id="UP000190541">
    <property type="component" value="Unassembled WGS sequence"/>
</dbReference>
<dbReference type="InterPro" id="IPR036197">
    <property type="entry name" value="NarG-like_sf"/>
</dbReference>
<keyword evidence="3" id="KW-0560">Oxidoreductase</keyword>
<keyword evidence="5" id="KW-0411">Iron-sulfur</keyword>
<feature type="transmembrane region" description="Helical" evidence="6">
    <location>
        <begin position="103"/>
        <end position="127"/>
    </location>
</feature>
<dbReference type="InterPro" id="IPR017900">
    <property type="entry name" value="4Fe4S_Fe_S_CS"/>
</dbReference>
<evidence type="ECO:0000313" key="9">
    <source>
        <dbReference type="Proteomes" id="UP000190541"/>
    </source>
</evidence>
<dbReference type="GO" id="GO:0046872">
    <property type="term" value="F:metal ion binding"/>
    <property type="evidence" value="ECO:0007669"/>
    <property type="project" value="UniProtKB-KW"/>
</dbReference>
<evidence type="ECO:0000256" key="3">
    <source>
        <dbReference type="ARBA" id="ARBA00023002"/>
    </source>
</evidence>
<dbReference type="InterPro" id="IPR017896">
    <property type="entry name" value="4Fe4S_Fe-S-bd"/>
</dbReference>
<protein>
    <submittedName>
        <fullName evidence="8">4Fe-4S dicluster domain-containing protein</fullName>
    </submittedName>
</protein>
<keyword evidence="9" id="KW-1185">Reference proteome</keyword>
<feature type="transmembrane region" description="Helical" evidence="6">
    <location>
        <begin position="148"/>
        <end position="170"/>
    </location>
</feature>
<keyword evidence="6" id="KW-0812">Transmembrane</keyword>
<dbReference type="Gene3D" id="1.10.1060.10">
    <property type="entry name" value="Alpha-helical ferredoxin"/>
    <property type="match status" value="1"/>
</dbReference>
<reference evidence="8" key="1">
    <citation type="submission" date="2017-02" db="EMBL/GenBank/DDBJ databases">
        <authorList>
            <person name="Peterson S.W."/>
        </authorList>
    </citation>
    <scope>NUCLEOTIDE SEQUENCE [LARGE SCALE GENOMIC DNA]</scope>
    <source>
        <strain evidence="8">DSM 22899</strain>
    </source>
</reference>
<feature type="domain" description="4Fe-4S ferredoxin-type" evidence="7">
    <location>
        <begin position="358"/>
        <end position="388"/>
    </location>
</feature>
<keyword evidence="6" id="KW-0472">Membrane</keyword>
<evidence type="ECO:0000256" key="2">
    <source>
        <dbReference type="ARBA" id="ARBA00022723"/>
    </source>
</evidence>
<feature type="transmembrane region" description="Helical" evidence="6">
    <location>
        <begin position="182"/>
        <end position="199"/>
    </location>
</feature>
<dbReference type="EMBL" id="FUYS01000003">
    <property type="protein sequence ID" value="SKB45497.1"/>
    <property type="molecule type" value="Genomic_DNA"/>
</dbReference>
<accession>A0A1T5BEK9</accession>
<keyword evidence="4" id="KW-0408">Iron</keyword>
<keyword evidence="1" id="KW-0004">4Fe-4S</keyword>
<dbReference type="GO" id="GO:0016491">
    <property type="term" value="F:oxidoreductase activity"/>
    <property type="evidence" value="ECO:0007669"/>
    <property type="project" value="UniProtKB-KW"/>
</dbReference>
<feature type="transmembrane region" description="Helical" evidence="6">
    <location>
        <begin position="6"/>
        <end position="26"/>
    </location>
</feature>
<dbReference type="PANTHER" id="PTHR43255">
    <property type="entry name" value="IRON-SULFUR-BINDING OXIDOREDUCTASE FADF-RELATED-RELATED"/>
    <property type="match status" value="1"/>
</dbReference>
<organism evidence="8 9">
    <name type="scientific">Parapedobacter luteus</name>
    <dbReference type="NCBI Taxonomy" id="623280"/>
    <lineage>
        <taxon>Bacteria</taxon>
        <taxon>Pseudomonadati</taxon>
        <taxon>Bacteroidota</taxon>
        <taxon>Sphingobacteriia</taxon>
        <taxon>Sphingobacteriales</taxon>
        <taxon>Sphingobacteriaceae</taxon>
        <taxon>Parapedobacter</taxon>
    </lineage>
</organism>
<dbReference type="Pfam" id="PF13237">
    <property type="entry name" value="Fer4_10"/>
    <property type="match status" value="1"/>
</dbReference>
<dbReference type="AlphaFoldDB" id="A0A1T5BEK9"/>
<evidence type="ECO:0000256" key="1">
    <source>
        <dbReference type="ARBA" id="ARBA00022485"/>
    </source>
</evidence>
<dbReference type="InterPro" id="IPR051460">
    <property type="entry name" value="HdrC_iron-sulfur_subunit"/>
</dbReference>
<sequence length="434" mass="49141">MIGQLIFGVLFIGAMALAIYNARNIFRNIQLGQDERRTDQPAKRWKAMLLVAFGQKKMFKRPFPALLHLFVYLGFCIINIEMLEIIIDGLFGTHRVFSRLGGFYAFLIGAFEWLALSVLIGCVLFLTRRNISRLKRFFGIEMTPWPRTDANLILIAEIALMAAFLTMNAADYKLQLLGAPNYARAGAFPVSGWLLPLLPDTIPTLVGIERFCWWFHIIGVLIFLNYLPYSKHLHILLAFPNTYFSNLNPKGRFSNMGSVTNEVKAMLDPSYTPEAAATPLHFGAKDIQDLTWKNLLEAYTCTECGRCTAVCPANMTGKLLSPRKIMMDTRDRMVEVGNNIRKSKNNEQKDDGKSLLDDYITREEIWACTTCNACVEACPVNINPLEIIMELRRYMVMEESQAPASLNTMFGNVENNGAPWKYAQADRANWVKGS</sequence>
<dbReference type="InterPro" id="IPR009051">
    <property type="entry name" value="Helical_ferredxn"/>
</dbReference>
<proteinExistence type="predicted"/>
<dbReference type="PANTHER" id="PTHR43255:SF1">
    <property type="entry name" value="IRON-SULFUR-BINDING OXIDOREDUCTASE FADF-RELATED"/>
    <property type="match status" value="1"/>
</dbReference>
<evidence type="ECO:0000259" key="7">
    <source>
        <dbReference type="PROSITE" id="PS51379"/>
    </source>
</evidence>
<feature type="transmembrane region" description="Helical" evidence="6">
    <location>
        <begin position="211"/>
        <end position="229"/>
    </location>
</feature>
<evidence type="ECO:0000256" key="6">
    <source>
        <dbReference type="SAM" id="Phobius"/>
    </source>
</evidence>
<name>A0A1T5BEK9_9SPHI</name>
<keyword evidence="2" id="KW-0479">Metal-binding</keyword>
<feature type="transmembrane region" description="Helical" evidence="6">
    <location>
        <begin position="65"/>
        <end position="91"/>
    </location>
</feature>
<evidence type="ECO:0000313" key="8">
    <source>
        <dbReference type="EMBL" id="SKB45497.1"/>
    </source>
</evidence>
<keyword evidence="6" id="KW-1133">Transmembrane helix</keyword>
<dbReference type="PROSITE" id="PS51379">
    <property type="entry name" value="4FE4S_FER_2"/>
    <property type="match status" value="2"/>
</dbReference>
<feature type="domain" description="4Fe-4S ferredoxin-type" evidence="7">
    <location>
        <begin position="292"/>
        <end position="322"/>
    </location>
</feature>
<dbReference type="GO" id="GO:0051539">
    <property type="term" value="F:4 iron, 4 sulfur cluster binding"/>
    <property type="evidence" value="ECO:0007669"/>
    <property type="project" value="UniProtKB-KW"/>
</dbReference>
<dbReference type="RefSeq" id="WP_079716119.1">
    <property type="nucleotide sequence ID" value="NZ_FUYS01000003.1"/>
</dbReference>
<dbReference type="Gene3D" id="1.20.950.20">
    <property type="entry name" value="Transmembrane di-heme cytochromes, Chain C"/>
    <property type="match status" value="1"/>
</dbReference>
<evidence type="ECO:0000256" key="4">
    <source>
        <dbReference type="ARBA" id="ARBA00023004"/>
    </source>
</evidence>
<dbReference type="GO" id="GO:0005886">
    <property type="term" value="C:plasma membrane"/>
    <property type="evidence" value="ECO:0007669"/>
    <property type="project" value="TreeGrafter"/>
</dbReference>
<dbReference type="OrthoDB" id="9769677at2"/>
<dbReference type="PROSITE" id="PS00198">
    <property type="entry name" value="4FE4S_FER_1"/>
    <property type="match status" value="1"/>
</dbReference>
<gene>
    <name evidence="8" type="ORF">SAMN05660226_01415</name>
</gene>